<feature type="transmembrane region" description="Helical" evidence="9">
    <location>
        <begin position="57"/>
        <end position="81"/>
    </location>
</feature>
<comment type="function">
    <text evidence="9">Core subunit of the mitochondrial membrane respiratory chain NADH dehydrogenase (Complex I) which catalyzes electron transfer from NADH through the respiratory chain, using ubiquinone as an electron acceptor. Essential for the catalytic activity of complex I.</text>
</comment>
<dbReference type="GO" id="GO:0030964">
    <property type="term" value="C:NADH dehydrogenase complex"/>
    <property type="evidence" value="ECO:0007669"/>
    <property type="project" value="TreeGrafter"/>
</dbReference>
<dbReference type="Pfam" id="PF00507">
    <property type="entry name" value="Oxidored_q4"/>
    <property type="match status" value="1"/>
</dbReference>
<dbReference type="PANTHER" id="PTHR11058:SF9">
    <property type="entry name" value="NADH-UBIQUINONE OXIDOREDUCTASE CHAIN 3"/>
    <property type="match status" value="1"/>
</dbReference>
<dbReference type="Gene3D" id="1.20.58.1610">
    <property type="entry name" value="NADH:ubiquinone/plastoquinone oxidoreductase, chain 3"/>
    <property type="match status" value="1"/>
</dbReference>
<dbReference type="EMBL" id="MH158401">
    <property type="protein sequence ID" value="QBG38555.1"/>
    <property type="molecule type" value="Genomic_DNA"/>
</dbReference>
<keyword evidence="5 9" id="KW-0812">Transmembrane</keyword>
<keyword evidence="9" id="KW-0679">Respiratory chain</keyword>
<dbReference type="AlphaFoldDB" id="A0A6G5NIE9"/>
<keyword evidence="4 9" id="KW-0813">Transport</keyword>
<keyword evidence="6 9" id="KW-1133">Transmembrane helix</keyword>
<keyword evidence="9" id="KW-1278">Translocase</keyword>
<evidence type="ECO:0000256" key="1">
    <source>
        <dbReference type="ARBA" id="ARBA00004370"/>
    </source>
</evidence>
<dbReference type="InterPro" id="IPR038430">
    <property type="entry name" value="NDAH_ubi_oxred_su3_sf"/>
</dbReference>
<gene>
    <name evidence="10" type="primary">nad3</name>
</gene>
<dbReference type="GO" id="GO:0031966">
    <property type="term" value="C:mitochondrial membrane"/>
    <property type="evidence" value="ECO:0007669"/>
    <property type="project" value="UniProtKB-SubCell"/>
</dbReference>
<proteinExistence type="inferred from homology"/>
<evidence type="ECO:0000256" key="7">
    <source>
        <dbReference type="ARBA" id="ARBA00023136"/>
    </source>
</evidence>
<name>A0A6G5NIE9_9HYME</name>
<reference evidence="10" key="1">
    <citation type="submission" date="2018-04" db="EMBL/GenBank/DDBJ databases">
        <title>Evolution of mitochondrial genomes in the ant genus Acropyga (Hymenoptera: Formicidae: Formicinae).</title>
        <authorList>
            <person name="Duan X.-Y."/>
            <person name="Qian Z.-Q."/>
        </authorList>
    </citation>
    <scope>NUCLEOTIDE SEQUENCE</scope>
</reference>
<dbReference type="EC" id="7.1.1.2" evidence="9"/>
<evidence type="ECO:0000256" key="5">
    <source>
        <dbReference type="ARBA" id="ARBA00022692"/>
    </source>
</evidence>
<evidence type="ECO:0000256" key="2">
    <source>
        <dbReference type="ARBA" id="ARBA00008472"/>
    </source>
</evidence>
<geneLocation type="mitochondrion" evidence="10"/>
<comment type="similarity">
    <text evidence="2 9">Belongs to the complex I subunit 3 family.</text>
</comment>
<feature type="transmembrane region" description="Helical" evidence="9">
    <location>
        <begin position="87"/>
        <end position="108"/>
    </location>
</feature>
<keyword evidence="9" id="KW-0249">Electron transport</keyword>
<evidence type="ECO:0000256" key="4">
    <source>
        <dbReference type="ARBA" id="ARBA00022448"/>
    </source>
</evidence>
<sequence>MMSFMYLILLFTLISLMILTINMFLYTKIQKMREKMSPFECGFDPLSNSRLPFSIQFFMISLIFLIFDIEITLLIPLIYMMYFINKIIIFTSLLFLLILILGLIIEYIEQSIDWKN</sequence>
<evidence type="ECO:0000256" key="3">
    <source>
        <dbReference type="ARBA" id="ARBA00021007"/>
    </source>
</evidence>
<keyword evidence="7 9" id="KW-0472">Membrane</keyword>
<keyword evidence="9" id="KW-0830">Ubiquinone</keyword>
<evidence type="ECO:0000256" key="9">
    <source>
        <dbReference type="RuleBase" id="RU003640"/>
    </source>
</evidence>
<evidence type="ECO:0000313" key="10">
    <source>
        <dbReference type="EMBL" id="QBG38555.1"/>
    </source>
</evidence>
<dbReference type="InterPro" id="IPR000440">
    <property type="entry name" value="NADH_UbQ/plastoQ_OxRdtase_su3"/>
</dbReference>
<organism evidence="10">
    <name type="scientific">Acropyga arnoldi</name>
    <dbReference type="NCBI Taxonomy" id="354292"/>
    <lineage>
        <taxon>Eukaryota</taxon>
        <taxon>Metazoa</taxon>
        <taxon>Ecdysozoa</taxon>
        <taxon>Arthropoda</taxon>
        <taxon>Hexapoda</taxon>
        <taxon>Insecta</taxon>
        <taxon>Pterygota</taxon>
        <taxon>Neoptera</taxon>
        <taxon>Endopterygota</taxon>
        <taxon>Hymenoptera</taxon>
        <taxon>Apocrita</taxon>
        <taxon>Aculeata</taxon>
        <taxon>Formicoidea</taxon>
        <taxon>Formicidae</taxon>
        <taxon>Formicinae</taxon>
        <taxon>Acropyga</taxon>
    </lineage>
</organism>
<feature type="transmembrane region" description="Helical" evidence="9">
    <location>
        <begin position="6"/>
        <end position="26"/>
    </location>
</feature>
<keyword evidence="9 10" id="KW-0496">Mitochondrion</keyword>
<comment type="subcellular location">
    <subcellularLocation>
        <location evidence="1">Membrane</location>
    </subcellularLocation>
    <subcellularLocation>
        <location evidence="9">Mitochondrion membrane</location>
        <topology evidence="9">Multi-pass membrane protein</topology>
    </subcellularLocation>
</comment>
<protein>
    <recommendedName>
        <fullName evidence="3 9">NADH-ubiquinone oxidoreductase chain 3</fullName>
        <ecNumber evidence="9">7.1.1.2</ecNumber>
    </recommendedName>
</protein>
<comment type="catalytic activity">
    <reaction evidence="8 9">
        <text>a ubiquinone + NADH + 5 H(+)(in) = a ubiquinol + NAD(+) + 4 H(+)(out)</text>
        <dbReference type="Rhea" id="RHEA:29091"/>
        <dbReference type="Rhea" id="RHEA-COMP:9565"/>
        <dbReference type="Rhea" id="RHEA-COMP:9566"/>
        <dbReference type="ChEBI" id="CHEBI:15378"/>
        <dbReference type="ChEBI" id="CHEBI:16389"/>
        <dbReference type="ChEBI" id="CHEBI:17976"/>
        <dbReference type="ChEBI" id="CHEBI:57540"/>
        <dbReference type="ChEBI" id="CHEBI:57945"/>
        <dbReference type="EC" id="7.1.1.2"/>
    </reaction>
</comment>
<evidence type="ECO:0000256" key="6">
    <source>
        <dbReference type="ARBA" id="ARBA00022989"/>
    </source>
</evidence>
<dbReference type="GO" id="GO:0008137">
    <property type="term" value="F:NADH dehydrogenase (ubiquinone) activity"/>
    <property type="evidence" value="ECO:0007669"/>
    <property type="project" value="UniProtKB-UniRule"/>
</dbReference>
<keyword evidence="9" id="KW-0520">NAD</keyword>
<dbReference type="PANTHER" id="PTHR11058">
    <property type="entry name" value="NADH-UBIQUINONE OXIDOREDUCTASE CHAIN 3"/>
    <property type="match status" value="1"/>
</dbReference>
<accession>A0A6G5NIE9</accession>
<evidence type="ECO:0000256" key="8">
    <source>
        <dbReference type="ARBA" id="ARBA00049551"/>
    </source>
</evidence>